<sequence length="217" mass="23838">MERRRTKPIWESIILAPAKWSDSRDHTLRAAARAPGSEMGTAAPHAGNPAGPLSIDDAEHENRQIIWPVATTDSQVLADYLSAATDNTRGLRLRRPTPSNVAKLVVFTAIIEKLLEPHIELLNHAYASVGLCPVTRLTELTDTSRQSPACRSWREPGEGQLGDFWLSVGAFVLSSTVTFLLRYVPVAESNDSDRGQDELAQITSLRLTWDLGDLCLA</sequence>
<comment type="caution">
    <text evidence="2">The sequence shown here is derived from an EMBL/GenBank/DDBJ whole genome shotgun (WGS) entry which is preliminary data.</text>
</comment>
<protein>
    <submittedName>
        <fullName evidence="2">Uncharacterized protein</fullName>
    </submittedName>
</protein>
<evidence type="ECO:0000313" key="2">
    <source>
        <dbReference type="EMBL" id="RYO91767.1"/>
    </source>
</evidence>
<name>A0ABY0HIU5_9PEZI</name>
<dbReference type="EMBL" id="QJNS01000036">
    <property type="protein sequence ID" value="RYO91767.1"/>
    <property type="molecule type" value="Genomic_DNA"/>
</dbReference>
<gene>
    <name evidence="2" type="ORF">DL762_001986</name>
</gene>
<evidence type="ECO:0000256" key="1">
    <source>
        <dbReference type="SAM" id="MobiDB-lite"/>
    </source>
</evidence>
<reference evidence="2 3" key="1">
    <citation type="submission" date="2018-06" db="EMBL/GenBank/DDBJ databases">
        <title>Complete Genomes of Monosporascus.</title>
        <authorList>
            <person name="Robinson A.J."/>
            <person name="Natvig D.O."/>
        </authorList>
    </citation>
    <scope>NUCLEOTIDE SEQUENCE [LARGE SCALE GENOMIC DNA]</scope>
    <source>
        <strain evidence="2 3">CBS 609.92</strain>
    </source>
</reference>
<organism evidence="2 3">
    <name type="scientific">Monosporascus cannonballus</name>
    <dbReference type="NCBI Taxonomy" id="155416"/>
    <lineage>
        <taxon>Eukaryota</taxon>
        <taxon>Fungi</taxon>
        <taxon>Dikarya</taxon>
        <taxon>Ascomycota</taxon>
        <taxon>Pezizomycotina</taxon>
        <taxon>Sordariomycetes</taxon>
        <taxon>Xylariomycetidae</taxon>
        <taxon>Xylariales</taxon>
        <taxon>Xylariales incertae sedis</taxon>
        <taxon>Monosporascus</taxon>
    </lineage>
</organism>
<accession>A0ABY0HIU5</accession>
<keyword evidence="3" id="KW-1185">Reference proteome</keyword>
<evidence type="ECO:0000313" key="3">
    <source>
        <dbReference type="Proteomes" id="UP000294003"/>
    </source>
</evidence>
<feature type="region of interest" description="Disordered" evidence="1">
    <location>
        <begin position="25"/>
        <end position="53"/>
    </location>
</feature>
<proteinExistence type="predicted"/>
<dbReference type="Proteomes" id="UP000294003">
    <property type="component" value="Unassembled WGS sequence"/>
</dbReference>